<dbReference type="Pfam" id="PF25056">
    <property type="entry name" value="DUF7793"/>
    <property type="match status" value="1"/>
</dbReference>
<evidence type="ECO:0000313" key="2">
    <source>
        <dbReference type="EMBL" id="MFC5065141.1"/>
    </source>
</evidence>
<evidence type="ECO:0000259" key="1">
    <source>
        <dbReference type="Pfam" id="PF25056"/>
    </source>
</evidence>
<comment type="caution">
    <text evidence="2">The sequence shown here is derived from an EMBL/GenBank/DDBJ whole genome shotgun (WGS) entry which is preliminary data.</text>
</comment>
<reference evidence="3" key="1">
    <citation type="journal article" date="2019" name="Int. J. Syst. Evol. Microbiol.">
        <title>The Global Catalogue of Microorganisms (GCM) 10K type strain sequencing project: providing services to taxonomists for standard genome sequencing and annotation.</title>
        <authorList>
            <consortium name="The Broad Institute Genomics Platform"/>
            <consortium name="The Broad Institute Genome Sequencing Center for Infectious Disease"/>
            <person name="Wu L."/>
            <person name="Ma J."/>
        </authorList>
    </citation>
    <scope>NUCLEOTIDE SEQUENCE [LARGE SCALE GENOMIC DNA]</scope>
    <source>
        <strain evidence="3">CGMCC 4.7093</strain>
    </source>
</reference>
<dbReference type="Gene3D" id="3.40.970.30">
    <property type="entry name" value="yp_829618.1 like domains"/>
    <property type="match status" value="1"/>
</dbReference>
<feature type="domain" description="DUF7793" evidence="1">
    <location>
        <begin position="8"/>
        <end position="110"/>
    </location>
</feature>
<dbReference type="Gene3D" id="3.40.1680.10">
    <property type="entry name" value="yp_829618.1 domain like"/>
    <property type="match status" value="1"/>
</dbReference>
<name>A0ABV9YX17_9PSEU</name>
<protein>
    <recommendedName>
        <fullName evidence="1">DUF7793 domain-containing protein</fullName>
    </recommendedName>
</protein>
<dbReference type="RefSeq" id="WP_378038477.1">
    <property type="nucleotide sequence ID" value="NZ_JBHSIV010000031.1"/>
</dbReference>
<dbReference type="InterPro" id="IPR056695">
    <property type="entry name" value="DUF7793"/>
</dbReference>
<gene>
    <name evidence="2" type="ORF">ACFPBZ_23195</name>
</gene>
<keyword evidence="3" id="KW-1185">Reference proteome</keyword>
<dbReference type="EMBL" id="JBHSIV010000031">
    <property type="protein sequence ID" value="MFC5065141.1"/>
    <property type="molecule type" value="Genomic_DNA"/>
</dbReference>
<organism evidence="2 3">
    <name type="scientific">Actinomycetospora atypica</name>
    <dbReference type="NCBI Taxonomy" id="1290095"/>
    <lineage>
        <taxon>Bacteria</taxon>
        <taxon>Bacillati</taxon>
        <taxon>Actinomycetota</taxon>
        <taxon>Actinomycetes</taxon>
        <taxon>Pseudonocardiales</taxon>
        <taxon>Pseudonocardiaceae</taxon>
        <taxon>Actinomycetospora</taxon>
    </lineage>
</organism>
<proteinExistence type="predicted"/>
<sequence length="117" mass="13041">MTLRVDDRGVLRLVWAPRLRITGELAKDSVRWAEDLSDGVPRPMLVDITGEAVTTREARHVFADTTSVARLALLGRSAVNRVIANFTLSVDPPAIPVRYFTDEAAALEWLLDDDARR</sequence>
<accession>A0ABV9YX17</accession>
<evidence type="ECO:0000313" key="3">
    <source>
        <dbReference type="Proteomes" id="UP001595947"/>
    </source>
</evidence>
<dbReference type="Proteomes" id="UP001595947">
    <property type="component" value="Unassembled WGS sequence"/>
</dbReference>